<accession>A0A1V9ZNS7</accession>
<sequence length="891" mass="100724">MEAPEDARRLSSSRMEVRRLSLVKAGSVGYESDNRQPTSTSLAEVATSRGRRGVASAGPTRQKSTHTKVHFFSKFHKRHEAPNNQDLMPDATTARKPYVASQQGPAPIAPFMHTPRDHDLGTAVDHRGNTAIMKWLEEFPREESDFLSPTNFFEMKYSQARRLTDGWPEPQRLRLAVAYTALTSMTSRHLTVPPLLLSRFLEDLRAAIFVNCADFAAAQDAIDLNPFLFYYQQATTYFDMVRAKTIECDRLTDQIAKLTERLALYQSKQKRAVSNHVVDRFRTSMHVLKSNVVAPQSDVSVVTLPEELEQRLPTELEIKDYFSLMTPDTLASMLHRIFQEPNMPSLTTTLAHLVDELDPDQRQAFYRAYQKCMSADELFNFIAQEINVNNPYIRDATLRLTKKSSNVHFTEIIQAIRRHLLLDGKPVPPVPNADSPFTAEETQLLVTVESFMTRLHALRKDVGDFSLVEIIPRNVLVRTDVAKLLQFLIDLEGGDPSSVMDGVDEDAFDDHCEAPPEDEDDDAEDDGEFKPAKKTRKKAKKRRSTVLSRLKSRLMPLYDVCTTISSLVCEKLMQDANDKSLQSQPLRVFTRQYFIRVYGLKSLALSHIASFRAALLAHYKDNPRVGLFYWFLGLDETRVLSAELGFVFFKTLIKNVIHIMTKVKSATMNQLESAPITTLESLMYAWNDLIGDGYSSKDLLSKDMAVPATSTATFRDKKRVIPVPKALEVVKLCFTDAFEKDPAVVTCLEGIKSAGTSALPMEDFLVHLMDVWSSAFDRLVVELRLKFKEADKNGDGTMDFEEFYAFVIETKMLVEDGHRARDGNSSDIAEVRQINALRRKAIAIYDSLANEDNIVDETRFVTYMLAQVVRSKARKTDEDTSGHSTIAGSES</sequence>
<protein>
    <recommendedName>
        <fullName evidence="4">EF-hand domain-containing protein</fullName>
    </recommendedName>
</protein>
<feature type="coiled-coil region" evidence="2">
    <location>
        <begin position="241"/>
        <end position="268"/>
    </location>
</feature>
<keyword evidence="6" id="KW-1185">Reference proteome</keyword>
<dbReference type="PANTHER" id="PTHR34894:SF5">
    <property type="entry name" value="EF-HAND DOMAIN-CONTAINING PROTEIN"/>
    <property type="match status" value="1"/>
</dbReference>
<dbReference type="SMART" id="SM00054">
    <property type="entry name" value="EFh"/>
    <property type="match status" value="1"/>
</dbReference>
<dbReference type="Proteomes" id="UP000243579">
    <property type="component" value="Unassembled WGS sequence"/>
</dbReference>
<evidence type="ECO:0000313" key="5">
    <source>
        <dbReference type="EMBL" id="OQR99633.1"/>
    </source>
</evidence>
<evidence type="ECO:0000256" key="3">
    <source>
        <dbReference type="SAM" id="MobiDB-lite"/>
    </source>
</evidence>
<evidence type="ECO:0000256" key="2">
    <source>
        <dbReference type="SAM" id="Coils"/>
    </source>
</evidence>
<dbReference type="PANTHER" id="PTHR34894">
    <property type="entry name" value="SAM-DEPENDENT METHYLTRANSFERASE RSMI, CONSERVED SITE"/>
    <property type="match status" value="1"/>
</dbReference>
<dbReference type="EMBL" id="JNBR01000050">
    <property type="protein sequence ID" value="OQR99633.1"/>
    <property type="molecule type" value="Genomic_DNA"/>
</dbReference>
<feature type="region of interest" description="Disordered" evidence="3">
    <location>
        <begin position="24"/>
        <end position="66"/>
    </location>
</feature>
<feature type="region of interest" description="Disordered" evidence="3">
    <location>
        <begin position="500"/>
        <end position="540"/>
    </location>
</feature>
<reference evidence="5 6" key="1">
    <citation type="journal article" date="2014" name="Genome Biol. Evol.">
        <title>The secreted proteins of Achlya hypogyna and Thraustotheca clavata identify the ancestral oomycete secretome and reveal gene acquisitions by horizontal gene transfer.</title>
        <authorList>
            <person name="Misner I."/>
            <person name="Blouin N."/>
            <person name="Leonard G."/>
            <person name="Richards T.A."/>
            <person name="Lane C.E."/>
        </authorList>
    </citation>
    <scope>NUCLEOTIDE SEQUENCE [LARGE SCALE GENOMIC DNA]</scope>
    <source>
        <strain evidence="5 6">ATCC 48635</strain>
    </source>
</reference>
<proteinExistence type="predicted"/>
<keyword evidence="1" id="KW-0106">Calcium</keyword>
<dbReference type="Gene3D" id="1.10.238.10">
    <property type="entry name" value="EF-hand"/>
    <property type="match status" value="1"/>
</dbReference>
<feature type="compositionally biased region" description="Acidic residues" evidence="3">
    <location>
        <begin position="515"/>
        <end position="527"/>
    </location>
</feature>
<dbReference type="SUPFAM" id="SSF47473">
    <property type="entry name" value="EF-hand"/>
    <property type="match status" value="1"/>
</dbReference>
<evidence type="ECO:0000313" key="6">
    <source>
        <dbReference type="Proteomes" id="UP000243579"/>
    </source>
</evidence>
<dbReference type="GO" id="GO:0005509">
    <property type="term" value="F:calcium ion binding"/>
    <property type="evidence" value="ECO:0007669"/>
    <property type="project" value="InterPro"/>
</dbReference>
<dbReference type="InterPro" id="IPR002048">
    <property type="entry name" value="EF_hand_dom"/>
</dbReference>
<dbReference type="OrthoDB" id="109600at2759"/>
<dbReference type="InterPro" id="IPR011992">
    <property type="entry name" value="EF-hand-dom_pair"/>
</dbReference>
<dbReference type="AlphaFoldDB" id="A0A1V9ZNS7"/>
<dbReference type="PROSITE" id="PS50222">
    <property type="entry name" value="EF_HAND_2"/>
    <property type="match status" value="1"/>
</dbReference>
<dbReference type="InterPro" id="IPR018247">
    <property type="entry name" value="EF_Hand_1_Ca_BS"/>
</dbReference>
<feature type="domain" description="EF-hand" evidence="4">
    <location>
        <begin position="778"/>
        <end position="813"/>
    </location>
</feature>
<dbReference type="PROSITE" id="PS00018">
    <property type="entry name" value="EF_HAND_1"/>
    <property type="match status" value="1"/>
</dbReference>
<gene>
    <name evidence="5" type="ORF">ACHHYP_05426</name>
</gene>
<evidence type="ECO:0000256" key="1">
    <source>
        <dbReference type="ARBA" id="ARBA00022837"/>
    </source>
</evidence>
<evidence type="ECO:0000259" key="4">
    <source>
        <dbReference type="PROSITE" id="PS50222"/>
    </source>
</evidence>
<keyword evidence="2" id="KW-0175">Coiled coil</keyword>
<organism evidence="5 6">
    <name type="scientific">Achlya hypogyna</name>
    <name type="common">Oomycete</name>
    <name type="synonym">Protoachlya hypogyna</name>
    <dbReference type="NCBI Taxonomy" id="1202772"/>
    <lineage>
        <taxon>Eukaryota</taxon>
        <taxon>Sar</taxon>
        <taxon>Stramenopiles</taxon>
        <taxon>Oomycota</taxon>
        <taxon>Saprolegniomycetes</taxon>
        <taxon>Saprolegniales</taxon>
        <taxon>Achlyaceae</taxon>
        <taxon>Achlya</taxon>
    </lineage>
</organism>
<comment type="caution">
    <text evidence="5">The sequence shown here is derived from an EMBL/GenBank/DDBJ whole genome shotgun (WGS) entry which is preliminary data.</text>
</comment>
<name>A0A1V9ZNS7_ACHHY</name>